<dbReference type="GO" id="GO:0019521">
    <property type="term" value="P:D-gluconate metabolic process"/>
    <property type="evidence" value="ECO:0007669"/>
    <property type="project" value="UniProtKB-KW"/>
</dbReference>
<dbReference type="GO" id="GO:0004616">
    <property type="term" value="F:phosphogluconate dehydrogenase (decarboxylating) activity"/>
    <property type="evidence" value="ECO:0007669"/>
    <property type="project" value="UniProtKB-EC"/>
</dbReference>
<evidence type="ECO:0000256" key="10">
    <source>
        <dbReference type="ARBA" id="ARBA00048640"/>
    </source>
</evidence>
<evidence type="ECO:0000256" key="11">
    <source>
        <dbReference type="PIRNR" id="PIRNR000109"/>
    </source>
</evidence>
<dbReference type="NCBIfam" id="TIGR00873">
    <property type="entry name" value="gnd"/>
    <property type="match status" value="1"/>
</dbReference>
<organism evidence="16 17">
    <name type="scientific">Rubrivirga marina</name>
    <dbReference type="NCBI Taxonomy" id="1196024"/>
    <lineage>
        <taxon>Bacteria</taxon>
        <taxon>Pseudomonadati</taxon>
        <taxon>Rhodothermota</taxon>
        <taxon>Rhodothermia</taxon>
        <taxon>Rhodothermales</taxon>
        <taxon>Rubricoccaceae</taxon>
        <taxon>Rubrivirga</taxon>
    </lineage>
</organism>
<dbReference type="InterPro" id="IPR036291">
    <property type="entry name" value="NAD(P)-bd_dom_sf"/>
</dbReference>
<dbReference type="InterPro" id="IPR006184">
    <property type="entry name" value="6PGdom_BS"/>
</dbReference>
<dbReference type="InterPro" id="IPR006183">
    <property type="entry name" value="Pgluconate_DH"/>
</dbReference>
<keyword evidence="17" id="KW-1185">Reference proteome</keyword>
<feature type="binding site" evidence="13">
    <location>
        <position position="467"/>
    </location>
    <ligand>
        <name>substrate</name>
        <note>ligand shared between dimeric partners</note>
    </ligand>
</feature>
<dbReference type="Proteomes" id="UP000216339">
    <property type="component" value="Unassembled WGS sequence"/>
</dbReference>
<dbReference type="NCBIfam" id="NF006765">
    <property type="entry name" value="PRK09287.1"/>
    <property type="match status" value="1"/>
</dbReference>
<keyword evidence="9 11" id="KW-0570">Pentose shunt</keyword>
<evidence type="ECO:0000256" key="7">
    <source>
        <dbReference type="ARBA" id="ARBA00023002"/>
    </source>
</evidence>
<dbReference type="PRINTS" id="PR00076">
    <property type="entry name" value="6PGDHDRGNASE"/>
</dbReference>
<dbReference type="AlphaFoldDB" id="A0A271IYP8"/>
<feature type="active site" description="Proton donor" evidence="12">
    <location>
        <position position="188"/>
    </location>
</feature>
<evidence type="ECO:0000256" key="1">
    <source>
        <dbReference type="ARBA" id="ARBA00002526"/>
    </source>
</evidence>
<feature type="binding site" description="in other chain" evidence="13">
    <location>
        <position position="303"/>
    </location>
    <ligand>
        <name>substrate</name>
        <note>ligand shared between dimeric partners</note>
    </ligand>
</feature>
<evidence type="ECO:0000256" key="2">
    <source>
        <dbReference type="ARBA" id="ARBA00004874"/>
    </source>
</evidence>
<feature type="binding site" description="in other chain" evidence="13">
    <location>
        <begin position="184"/>
        <end position="185"/>
    </location>
    <ligand>
        <name>substrate</name>
        <note>ligand shared between dimeric partners</note>
    </ligand>
</feature>
<name>A0A271IYP8_9BACT</name>
<evidence type="ECO:0000256" key="5">
    <source>
        <dbReference type="ARBA" id="ARBA00013011"/>
    </source>
</evidence>
<dbReference type="OrthoDB" id="9804542at2"/>
<evidence type="ECO:0000313" key="17">
    <source>
        <dbReference type="Proteomes" id="UP000216339"/>
    </source>
</evidence>
<dbReference type="UniPathway" id="UPA00115">
    <property type="reaction ID" value="UER00410"/>
</dbReference>
<dbReference type="Gene3D" id="1.10.1040.10">
    <property type="entry name" value="N-(1-d-carboxylethyl)-l-norvaline Dehydrogenase, domain 2"/>
    <property type="match status" value="1"/>
</dbReference>
<dbReference type="Gene3D" id="3.40.50.720">
    <property type="entry name" value="NAD(P)-binding Rossmann-like Domain"/>
    <property type="match status" value="1"/>
</dbReference>
<evidence type="ECO:0000313" key="16">
    <source>
        <dbReference type="EMBL" id="PAP76207.1"/>
    </source>
</evidence>
<accession>A0A271IYP8</accession>
<feature type="binding site" description="in other chain" evidence="13">
    <location>
        <position position="189"/>
    </location>
    <ligand>
        <name>substrate</name>
        <note>ligand shared between dimeric partners</note>
    </ligand>
</feature>
<evidence type="ECO:0000256" key="8">
    <source>
        <dbReference type="ARBA" id="ARBA00023064"/>
    </source>
</evidence>
<evidence type="ECO:0000256" key="12">
    <source>
        <dbReference type="PIRSR" id="PIRSR000109-1"/>
    </source>
</evidence>
<reference evidence="16 17" key="1">
    <citation type="submission" date="2016-11" db="EMBL/GenBank/DDBJ databases">
        <title>Study of marine rhodopsin-containing bacteria.</title>
        <authorList>
            <person name="Yoshizawa S."/>
            <person name="Kumagai Y."/>
            <person name="Kogure K."/>
        </authorList>
    </citation>
    <scope>NUCLEOTIDE SEQUENCE [LARGE SCALE GENOMIC DNA]</scope>
    <source>
        <strain evidence="16 17">SAORIC-28</strain>
    </source>
</reference>
<dbReference type="SMART" id="SM01350">
    <property type="entry name" value="6PGD"/>
    <property type="match status" value="1"/>
</dbReference>
<keyword evidence="7 11" id="KW-0560">Oxidoreductase</keyword>
<comment type="subunit">
    <text evidence="4 11">Homodimer.</text>
</comment>
<feature type="domain" description="6-phosphogluconate dehydrogenase C-terminal" evidence="15">
    <location>
        <begin position="177"/>
        <end position="483"/>
    </location>
</feature>
<dbReference type="PIRSF" id="PIRSF000109">
    <property type="entry name" value="6PGD"/>
    <property type="match status" value="1"/>
</dbReference>
<dbReference type="Pfam" id="PF03446">
    <property type="entry name" value="NAD_binding_2"/>
    <property type="match status" value="1"/>
</dbReference>
<evidence type="ECO:0000256" key="6">
    <source>
        <dbReference type="ARBA" id="ARBA00018193"/>
    </source>
</evidence>
<evidence type="ECO:0000259" key="15">
    <source>
        <dbReference type="SMART" id="SM01350"/>
    </source>
</evidence>
<evidence type="ECO:0000256" key="4">
    <source>
        <dbReference type="ARBA" id="ARBA00011738"/>
    </source>
</evidence>
<dbReference type="InterPro" id="IPR006115">
    <property type="entry name" value="6PGDH_NADP-bd"/>
</dbReference>
<gene>
    <name evidence="16" type="ORF">BSZ37_07000</name>
</gene>
<feature type="active site" description="Proton acceptor" evidence="12">
    <location>
        <position position="181"/>
    </location>
</feature>
<dbReference type="InterPro" id="IPR006114">
    <property type="entry name" value="6PGDH_C"/>
</dbReference>
<comment type="caution">
    <text evidence="16">The sequence shown here is derived from an EMBL/GenBank/DDBJ whole genome shotgun (WGS) entry which is preliminary data.</text>
</comment>
<evidence type="ECO:0000256" key="9">
    <source>
        <dbReference type="ARBA" id="ARBA00023126"/>
    </source>
</evidence>
<feature type="binding site" description="in other chain" evidence="13">
    <location>
        <position position="276"/>
    </location>
    <ligand>
        <name>substrate</name>
        <note>ligand shared between dimeric partners</note>
    </ligand>
</feature>
<comment type="catalytic activity">
    <reaction evidence="10 11 14">
        <text>6-phospho-D-gluconate + NADP(+) = D-ribulose 5-phosphate + CO2 + NADPH</text>
        <dbReference type="Rhea" id="RHEA:10116"/>
        <dbReference type="ChEBI" id="CHEBI:16526"/>
        <dbReference type="ChEBI" id="CHEBI:57783"/>
        <dbReference type="ChEBI" id="CHEBI:58121"/>
        <dbReference type="ChEBI" id="CHEBI:58349"/>
        <dbReference type="ChEBI" id="CHEBI:58759"/>
        <dbReference type="EC" id="1.1.1.44"/>
    </reaction>
</comment>
<dbReference type="InterPro" id="IPR008927">
    <property type="entry name" value="6-PGluconate_DH-like_C_sf"/>
</dbReference>
<evidence type="ECO:0000256" key="3">
    <source>
        <dbReference type="ARBA" id="ARBA00008419"/>
    </source>
</evidence>
<dbReference type="Gene3D" id="1.20.5.320">
    <property type="entry name" value="6-Phosphogluconate Dehydrogenase, domain 3"/>
    <property type="match status" value="1"/>
</dbReference>
<dbReference type="RefSeq" id="WP_095509855.1">
    <property type="nucleotide sequence ID" value="NZ_MQWD01000001.1"/>
</dbReference>
<comment type="function">
    <text evidence="1 11">Catalyzes the oxidative decarboxylation of 6-phosphogluconate to ribulose 5-phosphate and CO(2), with concomitant reduction of NADP to NADPH.</text>
</comment>
<feature type="binding site" description="in other chain" evidence="13">
    <location>
        <position position="101"/>
    </location>
    <ligand>
        <name>substrate</name>
        <note>ligand shared between dimeric partners</note>
    </ligand>
</feature>
<dbReference type="SUPFAM" id="SSF51735">
    <property type="entry name" value="NAD(P)-binding Rossmann-fold domains"/>
    <property type="match status" value="1"/>
</dbReference>
<sequence length="487" mass="51579">MSTPHLGVVGLGVMGRNLALNALDAGNDVSGTDLGEDAVRGFEQEAARPVTATTDIGAFLDALPRPRNILVMVPAGPPVDAVLGTLAPKLDEGDLVIDGGNSHFPDTQRRHDEMAQQGLHFFGMGVSGGEEGARLGPSMMPGGPKAPYARVAPVLEGMAAKVDGEPCVAHLGAGASGHYVKMVHNGIEYGLMQLLAEAYDLLKRGAGLGNQRMGDLFSQWNDGELRSYLVEITADILHHPYTVEVDPDEAPGDEAPPEGMTGRYLLDYILDTAAQKGTGKWTSQDALDLGVPTPTIDAAVTARYLSALKDERVAASDLLGDPAGRAPGDPEDLVDALGDALLAAFLVTYAQGFALLKRASDAYEFGLDLGTVARVWRGGCIIRADLLETFREAFRADEDLPNLLVAPVVAEKLIGHRGALRRAVGLGTQAGIPTPCLSTALAYLDAYRSAWLPANLVAAQRDYFGAHTFQRTDQDGTFHVQWEPAGL</sequence>
<keyword evidence="8 14" id="KW-0311">Gluconate utilization</keyword>
<feature type="binding site" description="in other chain" evidence="13">
    <location>
        <begin position="127"/>
        <end position="129"/>
    </location>
    <ligand>
        <name>substrate</name>
        <note>ligand shared between dimeric partners</note>
    </ligand>
</feature>
<feature type="binding site" evidence="13">
    <location>
        <position position="461"/>
    </location>
    <ligand>
        <name>substrate</name>
        <note>ligand shared between dimeric partners</note>
    </ligand>
</feature>
<dbReference type="GO" id="GO:0050661">
    <property type="term" value="F:NADP binding"/>
    <property type="evidence" value="ECO:0007669"/>
    <property type="project" value="InterPro"/>
</dbReference>
<dbReference type="EMBL" id="MQWD01000001">
    <property type="protein sequence ID" value="PAP76207.1"/>
    <property type="molecule type" value="Genomic_DNA"/>
</dbReference>
<dbReference type="GO" id="GO:0006098">
    <property type="term" value="P:pentose-phosphate shunt"/>
    <property type="evidence" value="ECO:0007669"/>
    <property type="project" value="UniProtKB-UniPathway"/>
</dbReference>
<dbReference type="InterPro" id="IPR006113">
    <property type="entry name" value="6PGDH_Gnd/GntZ"/>
</dbReference>
<evidence type="ECO:0000256" key="14">
    <source>
        <dbReference type="RuleBase" id="RU000485"/>
    </source>
</evidence>
<protein>
    <recommendedName>
        <fullName evidence="6 11">6-phosphogluconate dehydrogenase, decarboxylating</fullName>
        <ecNumber evidence="5 11">1.1.1.44</ecNumber>
    </recommendedName>
</protein>
<comment type="similarity">
    <text evidence="3 11 14">Belongs to the 6-phosphogluconate dehydrogenase family.</text>
</comment>
<dbReference type="Pfam" id="PF00393">
    <property type="entry name" value="6PGD"/>
    <property type="match status" value="1"/>
</dbReference>
<dbReference type="EC" id="1.1.1.44" evidence="5 11"/>
<dbReference type="SUPFAM" id="SSF48179">
    <property type="entry name" value="6-phosphogluconate dehydrogenase C-terminal domain-like"/>
    <property type="match status" value="1"/>
</dbReference>
<comment type="pathway">
    <text evidence="2 11 14">Carbohydrate degradation; pentose phosphate pathway; D-ribulose 5-phosphate from D-glucose 6-phosphate (oxidative stage): step 3/3.</text>
</comment>
<dbReference type="InterPro" id="IPR013328">
    <property type="entry name" value="6PGD_dom2"/>
</dbReference>
<keyword evidence="11 14" id="KW-0521">NADP</keyword>
<dbReference type="PANTHER" id="PTHR11811">
    <property type="entry name" value="6-PHOSPHOGLUCONATE DEHYDROGENASE"/>
    <property type="match status" value="1"/>
</dbReference>
<proteinExistence type="inferred from homology"/>
<dbReference type="PROSITE" id="PS00461">
    <property type="entry name" value="6PGD"/>
    <property type="match status" value="1"/>
</dbReference>
<evidence type="ECO:0000256" key="13">
    <source>
        <dbReference type="PIRSR" id="PIRSR000109-2"/>
    </source>
</evidence>